<dbReference type="SMART" id="SM00388">
    <property type="entry name" value="HisKA"/>
    <property type="match status" value="1"/>
</dbReference>
<evidence type="ECO:0000256" key="5">
    <source>
        <dbReference type="ARBA" id="ARBA00022679"/>
    </source>
</evidence>
<comment type="catalytic activity">
    <reaction evidence="1">
        <text>ATP + protein L-histidine = ADP + protein N-phospho-L-histidine.</text>
        <dbReference type="EC" id="2.7.13.3"/>
    </reaction>
</comment>
<evidence type="ECO:0000256" key="4">
    <source>
        <dbReference type="ARBA" id="ARBA00022553"/>
    </source>
</evidence>
<dbReference type="Pfam" id="PF02518">
    <property type="entry name" value="HATPase_c"/>
    <property type="match status" value="1"/>
</dbReference>
<dbReference type="PROSITE" id="PS50885">
    <property type="entry name" value="HAMP"/>
    <property type="match status" value="1"/>
</dbReference>
<keyword evidence="9" id="KW-0067">ATP-binding</keyword>
<dbReference type="Gene3D" id="3.30.565.10">
    <property type="entry name" value="Histidine kinase-like ATPase, C-terminal domain"/>
    <property type="match status" value="1"/>
</dbReference>
<dbReference type="InterPro" id="IPR050428">
    <property type="entry name" value="TCS_sensor_his_kinase"/>
</dbReference>
<dbReference type="Pfam" id="PF00512">
    <property type="entry name" value="HisKA"/>
    <property type="match status" value="1"/>
</dbReference>
<dbReference type="InterPro" id="IPR013727">
    <property type="entry name" value="2CSK_N"/>
</dbReference>
<keyword evidence="8 16" id="KW-0418">Kinase</keyword>
<dbReference type="AlphaFoldDB" id="A0A157RH24"/>
<evidence type="ECO:0000256" key="9">
    <source>
        <dbReference type="ARBA" id="ARBA00022840"/>
    </source>
</evidence>
<gene>
    <name evidence="16" type="primary">rssA_3</name>
    <name evidence="16" type="ORF">SAMEA1982600_04897</name>
</gene>
<evidence type="ECO:0000256" key="2">
    <source>
        <dbReference type="ARBA" id="ARBA00004141"/>
    </source>
</evidence>
<comment type="subcellular location">
    <subcellularLocation>
        <location evidence="2">Membrane</location>
        <topology evidence="2">Multi-pass membrane protein</topology>
    </subcellularLocation>
</comment>
<dbReference type="PANTHER" id="PTHR45436:SF14">
    <property type="entry name" value="SENSOR PROTEIN QSEC"/>
    <property type="match status" value="1"/>
</dbReference>
<dbReference type="SUPFAM" id="SSF55874">
    <property type="entry name" value="ATPase domain of HSP90 chaperone/DNA topoisomerase II/histidine kinase"/>
    <property type="match status" value="1"/>
</dbReference>
<dbReference type="Gene3D" id="1.10.287.130">
    <property type="match status" value="1"/>
</dbReference>
<sequence>MSFRAWLRQGCRRGRIHEGVPADAAPMASDTPYRTADGEETGAPAAMPACGTACAPRDRRASSLKRRLLLALLLTVLLNWGAWFTMQAVEMGRQQTGKWDADLEDVAQKVLLSLPGPMAPANGSTGFRLPENMTRSKQDTDGLTFQVWQLDEPHAMTLRSAGAPPTSIAGGTDRLGYTDIEINNEPWRVYSLNDRDNLVQVQVGHPISKRRAEFHLWMRESLNATAILFALLSLSVFCVLRHGLRSIDSLRGAMQKRDPFDLAPLPTRDTPIELRPLIESINRLLARLDTALNRERRLIADAAHELRTPLAVLTTQAEVARGATQIEEKDQALDKLLTAARRATRLSEQLLDQARLDALEHASNEPVELAALVALMVRDHESAARAKGQRVVLDVQPCTIHGDLDALGILVSNLVDNALRYTPEGGRIDVSCGPRQEGGALLRIADNGPGVPENERDRIFQRFYRAQGTVTRGSGIGLSLVAQIAQLHRARIECCDGLENRGFCVEVTFPPATTAAA</sequence>
<evidence type="ECO:0000256" key="8">
    <source>
        <dbReference type="ARBA" id="ARBA00022777"/>
    </source>
</evidence>
<feature type="domain" description="HAMP" evidence="15">
    <location>
        <begin position="241"/>
        <end position="293"/>
    </location>
</feature>
<keyword evidence="10 13" id="KW-1133">Transmembrane helix</keyword>
<evidence type="ECO:0000313" key="16">
    <source>
        <dbReference type="EMBL" id="SAI57291.1"/>
    </source>
</evidence>
<keyword evidence="4" id="KW-0597">Phosphoprotein</keyword>
<evidence type="ECO:0000256" key="3">
    <source>
        <dbReference type="ARBA" id="ARBA00012438"/>
    </source>
</evidence>
<dbReference type="EMBL" id="FKBS01000029">
    <property type="protein sequence ID" value="SAI57291.1"/>
    <property type="molecule type" value="Genomic_DNA"/>
</dbReference>
<evidence type="ECO:0000256" key="11">
    <source>
        <dbReference type="ARBA" id="ARBA00023012"/>
    </source>
</evidence>
<dbReference type="GO" id="GO:0005886">
    <property type="term" value="C:plasma membrane"/>
    <property type="evidence" value="ECO:0007669"/>
    <property type="project" value="TreeGrafter"/>
</dbReference>
<dbReference type="InterPro" id="IPR004358">
    <property type="entry name" value="Sig_transdc_His_kin-like_C"/>
</dbReference>
<dbReference type="EC" id="2.7.13.3" evidence="3"/>
<dbReference type="InterPro" id="IPR036890">
    <property type="entry name" value="HATPase_C_sf"/>
</dbReference>
<dbReference type="PRINTS" id="PR00344">
    <property type="entry name" value="BCTRLSENSOR"/>
</dbReference>
<protein>
    <recommendedName>
        <fullName evidence="3">histidine kinase</fullName>
        <ecNumber evidence="3">2.7.13.3</ecNumber>
    </recommendedName>
</protein>
<name>A0A157RH24_9BORD</name>
<dbReference type="InterPro" id="IPR003594">
    <property type="entry name" value="HATPase_dom"/>
</dbReference>
<evidence type="ECO:0000259" key="15">
    <source>
        <dbReference type="PROSITE" id="PS50885"/>
    </source>
</evidence>
<keyword evidence="12 13" id="KW-0472">Membrane</keyword>
<keyword evidence="7" id="KW-0547">Nucleotide-binding</keyword>
<dbReference type="Pfam" id="PF08521">
    <property type="entry name" value="2CSK_N"/>
    <property type="match status" value="1"/>
</dbReference>
<dbReference type="GO" id="GO:0000155">
    <property type="term" value="F:phosphorelay sensor kinase activity"/>
    <property type="evidence" value="ECO:0007669"/>
    <property type="project" value="InterPro"/>
</dbReference>
<dbReference type="Proteomes" id="UP000077037">
    <property type="component" value="Unassembled WGS sequence"/>
</dbReference>
<evidence type="ECO:0000256" key="7">
    <source>
        <dbReference type="ARBA" id="ARBA00022741"/>
    </source>
</evidence>
<dbReference type="InterPro" id="IPR036097">
    <property type="entry name" value="HisK_dim/P_sf"/>
</dbReference>
<evidence type="ECO:0000256" key="6">
    <source>
        <dbReference type="ARBA" id="ARBA00022692"/>
    </source>
</evidence>
<dbReference type="SUPFAM" id="SSF47384">
    <property type="entry name" value="Homodimeric domain of signal transducing histidine kinase"/>
    <property type="match status" value="1"/>
</dbReference>
<proteinExistence type="predicted"/>
<evidence type="ECO:0000313" key="17">
    <source>
        <dbReference type="Proteomes" id="UP000077037"/>
    </source>
</evidence>
<evidence type="ECO:0000256" key="10">
    <source>
        <dbReference type="ARBA" id="ARBA00022989"/>
    </source>
</evidence>
<evidence type="ECO:0000259" key="14">
    <source>
        <dbReference type="PROSITE" id="PS50109"/>
    </source>
</evidence>
<feature type="transmembrane region" description="Helical" evidence="13">
    <location>
        <begin position="68"/>
        <end position="86"/>
    </location>
</feature>
<keyword evidence="5 16" id="KW-0808">Transferase</keyword>
<evidence type="ECO:0000256" key="13">
    <source>
        <dbReference type="SAM" id="Phobius"/>
    </source>
</evidence>
<dbReference type="PANTHER" id="PTHR45436">
    <property type="entry name" value="SENSOR HISTIDINE KINASE YKOH"/>
    <property type="match status" value="1"/>
</dbReference>
<keyword evidence="11" id="KW-0902">Two-component regulatory system</keyword>
<dbReference type="InterPro" id="IPR005467">
    <property type="entry name" value="His_kinase_dom"/>
</dbReference>
<evidence type="ECO:0000256" key="12">
    <source>
        <dbReference type="ARBA" id="ARBA00023136"/>
    </source>
</evidence>
<dbReference type="SMART" id="SM00387">
    <property type="entry name" value="HATPase_c"/>
    <property type="match status" value="1"/>
</dbReference>
<dbReference type="InterPro" id="IPR003661">
    <property type="entry name" value="HisK_dim/P_dom"/>
</dbReference>
<dbReference type="InterPro" id="IPR003660">
    <property type="entry name" value="HAMP_dom"/>
</dbReference>
<reference evidence="16 17" key="1">
    <citation type="submission" date="2016-03" db="EMBL/GenBank/DDBJ databases">
        <authorList>
            <consortium name="Pathogen Informatics"/>
        </authorList>
    </citation>
    <scope>NUCLEOTIDE SEQUENCE [LARGE SCALE GENOMIC DNA]</scope>
    <source>
        <strain evidence="16 17">NCTC13364</strain>
    </source>
</reference>
<keyword evidence="6 13" id="KW-0812">Transmembrane</keyword>
<evidence type="ECO:0000256" key="1">
    <source>
        <dbReference type="ARBA" id="ARBA00000085"/>
    </source>
</evidence>
<dbReference type="GO" id="GO:0005524">
    <property type="term" value="F:ATP binding"/>
    <property type="evidence" value="ECO:0007669"/>
    <property type="project" value="UniProtKB-KW"/>
</dbReference>
<dbReference type="PROSITE" id="PS50109">
    <property type="entry name" value="HIS_KIN"/>
    <property type="match status" value="1"/>
</dbReference>
<feature type="domain" description="Histidine kinase" evidence="14">
    <location>
        <begin position="301"/>
        <end position="513"/>
    </location>
</feature>
<dbReference type="CDD" id="cd00082">
    <property type="entry name" value="HisKA"/>
    <property type="match status" value="1"/>
</dbReference>
<dbReference type="RefSeq" id="WP_235816962.1">
    <property type="nucleotide sequence ID" value="NZ_FKBS01000029.1"/>
</dbReference>
<organism evidence="16 17">
    <name type="scientific">Bordetella ansorpii</name>
    <dbReference type="NCBI Taxonomy" id="288768"/>
    <lineage>
        <taxon>Bacteria</taxon>
        <taxon>Pseudomonadati</taxon>
        <taxon>Pseudomonadota</taxon>
        <taxon>Betaproteobacteria</taxon>
        <taxon>Burkholderiales</taxon>
        <taxon>Alcaligenaceae</taxon>
        <taxon>Bordetella</taxon>
    </lineage>
</organism>
<accession>A0A157RH24</accession>